<dbReference type="EMBL" id="MN739752">
    <property type="protein sequence ID" value="QHT24963.1"/>
    <property type="molecule type" value="Genomic_DNA"/>
</dbReference>
<reference evidence="1" key="1">
    <citation type="journal article" date="2020" name="Nature">
        <title>Giant virus diversity and host interactions through global metagenomics.</title>
        <authorList>
            <person name="Schulz F."/>
            <person name="Roux S."/>
            <person name="Paez-Espino D."/>
            <person name="Jungbluth S."/>
            <person name="Walsh D.A."/>
            <person name="Denef V.J."/>
            <person name="McMahon K.D."/>
            <person name="Konstantinidis K.T."/>
            <person name="Eloe-Fadrosh E.A."/>
            <person name="Kyrpides N.C."/>
            <person name="Woyke T."/>
        </authorList>
    </citation>
    <scope>NUCLEOTIDE SEQUENCE</scope>
    <source>
        <strain evidence="1">GVMAG-M-3300023179-150</strain>
    </source>
</reference>
<organism evidence="1">
    <name type="scientific">viral metagenome</name>
    <dbReference type="NCBI Taxonomy" id="1070528"/>
    <lineage>
        <taxon>unclassified sequences</taxon>
        <taxon>metagenomes</taxon>
        <taxon>organismal metagenomes</taxon>
    </lineage>
</organism>
<proteinExistence type="predicted"/>
<sequence>MSDWRQEYFDQVSCHGVVNYSGTGNVTVDVVLKGYENQTVDVIFWAPAPATRGISFSGSGLPYASPDQAYDQTPNQGATKAINGRFRVNIKQPNAYYVGLGSLYVPPHLHVKVCNDSSRQIHHIPVGQAAPFRTLTYPAPPSKSARSGPEFYNSTKTLDVRTQEQILRDSAYTHDKPMPDNFWGLKPPC</sequence>
<accession>A0A6C0E9A5</accession>
<dbReference type="AlphaFoldDB" id="A0A6C0E9A5"/>
<evidence type="ECO:0000313" key="1">
    <source>
        <dbReference type="EMBL" id="QHT24963.1"/>
    </source>
</evidence>
<name>A0A6C0E9A5_9ZZZZ</name>
<protein>
    <submittedName>
        <fullName evidence="1">Uncharacterized protein</fullName>
    </submittedName>
</protein>